<evidence type="ECO:0000313" key="2">
    <source>
        <dbReference type="Proteomes" id="UP000371977"/>
    </source>
</evidence>
<dbReference type="AlphaFoldDB" id="A0A6C2C7A7"/>
<proteinExistence type="predicted"/>
<dbReference type="RefSeq" id="WP_148622480.1">
    <property type="nucleotide sequence ID" value="NZ_SDGZ01000013.1"/>
</dbReference>
<protein>
    <submittedName>
        <fullName evidence="1">Uncharacterized protein</fullName>
    </submittedName>
</protein>
<reference evidence="1 2" key="1">
    <citation type="submission" date="2019-01" db="EMBL/GenBank/DDBJ databases">
        <title>Weissella sp. nov., a novel lactic acid bacterium isolated from animal feces.</title>
        <authorList>
            <person name="Wang L.-T."/>
        </authorList>
    </citation>
    <scope>NUCLEOTIDE SEQUENCE [LARGE SCALE GENOMIC DNA]</scope>
    <source>
        <strain evidence="1 2">8H-2</strain>
    </source>
</reference>
<accession>A0A6C2C7A7</accession>
<evidence type="ECO:0000313" key="1">
    <source>
        <dbReference type="EMBL" id="TYC49921.1"/>
    </source>
</evidence>
<organism evidence="1 2">
    <name type="scientific">Weissella muntiaci</name>
    <dbReference type="NCBI Taxonomy" id="2508881"/>
    <lineage>
        <taxon>Bacteria</taxon>
        <taxon>Bacillati</taxon>
        <taxon>Bacillota</taxon>
        <taxon>Bacilli</taxon>
        <taxon>Lactobacillales</taxon>
        <taxon>Lactobacillaceae</taxon>
        <taxon>Weissella</taxon>
    </lineage>
</organism>
<dbReference type="EMBL" id="SDGZ01000013">
    <property type="protein sequence ID" value="TYC49921.1"/>
    <property type="molecule type" value="Genomic_DNA"/>
</dbReference>
<sequence>MKRVLLWENKKRPGMYAPFSSEVANWDDGDVDAPIAMGFNNDNYAEAAAHYHRIDKLLSDNLGDKWPFTRGLFKYYHLTPVELTDEEFETWRRNEETGTDSRWEVE</sequence>
<keyword evidence="2" id="KW-1185">Reference proteome</keyword>
<gene>
    <name evidence="1" type="ORF">ESZ50_04850</name>
</gene>
<dbReference type="OrthoDB" id="9810518at2"/>
<name>A0A6C2C7A7_9LACO</name>
<dbReference type="Proteomes" id="UP000371977">
    <property type="component" value="Unassembled WGS sequence"/>
</dbReference>
<comment type="caution">
    <text evidence="1">The sequence shown here is derived from an EMBL/GenBank/DDBJ whole genome shotgun (WGS) entry which is preliminary data.</text>
</comment>